<keyword evidence="5" id="KW-0863">Zinc-finger</keyword>
<gene>
    <name evidence="11" type="ORF">N656DRAFT_715418</name>
</gene>
<dbReference type="AlphaFoldDB" id="A0AAN6QKS3"/>
<dbReference type="InterPro" id="IPR051628">
    <property type="entry name" value="LUBAC_E3_Ligases"/>
</dbReference>
<dbReference type="CDD" id="cd16630">
    <property type="entry name" value="RING-HC_RBR_RNF216"/>
    <property type="match status" value="1"/>
</dbReference>
<dbReference type="Proteomes" id="UP001302812">
    <property type="component" value="Unassembled WGS sequence"/>
</dbReference>
<evidence type="ECO:0000256" key="8">
    <source>
        <dbReference type="SAM" id="MobiDB-lite"/>
    </source>
</evidence>
<comment type="caution">
    <text evidence="11">The sequence shown here is derived from an EMBL/GenBank/DDBJ whole genome shotgun (WGS) entry which is preliminary data.</text>
</comment>
<dbReference type="GO" id="GO:0016740">
    <property type="term" value="F:transferase activity"/>
    <property type="evidence" value="ECO:0007669"/>
    <property type="project" value="UniProtKB-KW"/>
</dbReference>
<reference evidence="11" key="2">
    <citation type="submission" date="2023-05" db="EMBL/GenBank/DDBJ databases">
        <authorList>
            <consortium name="Lawrence Berkeley National Laboratory"/>
            <person name="Steindorff A."/>
            <person name="Hensen N."/>
            <person name="Bonometti L."/>
            <person name="Westerberg I."/>
            <person name="Brannstrom I.O."/>
            <person name="Guillou S."/>
            <person name="Cros-Aarteil S."/>
            <person name="Calhoun S."/>
            <person name="Haridas S."/>
            <person name="Kuo A."/>
            <person name="Mondo S."/>
            <person name="Pangilinan J."/>
            <person name="Riley R."/>
            <person name="Labutti K."/>
            <person name="Andreopoulos B."/>
            <person name="Lipzen A."/>
            <person name="Chen C."/>
            <person name="Yanf M."/>
            <person name="Daum C."/>
            <person name="Ng V."/>
            <person name="Clum A."/>
            <person name="Ohm R."/>
            <person name="Martin F."/>
            <person name="Silar P."/>
            <person name="Natvig D."/>
            <person name="Lalanne C."/>
            <person name="Gautier V."/>
            <person name="Ament-Velasquez S.L."/>
            <person name="Kruys A."/>
            <person name="Hutchinson M.I."/>
            <person name="Powell A.J."/>
            <person name="Barry K."/>
            <person name="Miller A.N."/>
            <person name="Grigoriev I.V."/>
            <person name="Debuchy R."/>
            <person name="Gladieux P."/>
            <person name="Thoren M.H."/>
            <person name="Johannesson H."/>
        </authorList>
    </citation>
    <scope>NUCLEOTIDE SEQUENCE</scope>
    <source>
        <strain evidence="11">CBS 508.74</strain>
    </source>
</reference>
<evidence type="ECO:0000256" key="6">
    <source>
        <dbReference type="ARBA" id="ARBA00022786"/>
    </source>
</evidence>
<dbReference type="SUPFAM" id="SSF57850">
    <property type="entry name" value="RING/U-box"/>
    <property type="match status" value="2"/>
</dbReference>
<keyword evidence="4" id="KW-0677">Repeat</keyword>
<evidence type="ECO:0000313" key="12">
    <source>
        <dbReference type="Proteomes" id="UP001302812"/>
    </source>
</evidence>
<keyword evidence="7" id="KW-0862">Zinc</keyword>
<feature type="region of interest" description="Disordered" evidence="8">
    <location>
        <begin position="46"/>
        <end position="66"/>
    </location>
</feature>
<evidence type="ECO:0000259" key="10">
    <source>
        <dbReference type="PROSITE" id="PS51873"/>
    </source>
</evidence>
<dbReference type="GO" id="GO:0008270">
    <property type="term" value="F:zinc ion binding"/>
    <property type="evidence" value="ECO:0007669"/>
    <property type="project" value="UniProtKB-KW"/>
</dbReference>
<dbReference type="PANTHER" id="PTHR22770:SF47">
    <property type="entry name" value="E3 UBIQUITIN-PROTEIN LIGASE RNF216"/>
    <property type="match status" value="1"/>
</dbReference>
<proteinExistence type="predicted"/>
<feature type="chain" id="PRO_5042999047" description="RING-type domain-containing protein" evidence="9">
    <location>
        <begin position="18"/>
        <end position="556"/>
    </location>
</feature>
<name>A0AAN6QKS3_9PEZI</name>
<evidence type="ECO:0000313" key="11">
    <source>
        <dbReference type="EMBL" id="KAK4109715.1"/>
    </source>
</evidence>
<evidence type="ECO:0000256" key="3">
    <source>
        <dbReference type="ARBA" id="ARBA00022723"/>
    </source>
</evidence>
<keyword evidence="2" id="KW-0808">Transferase</keyword>
<dbReference type="CDD" id="cd20339">
    <property type="entry name" value="BRcat_RBR_RNF216"/>
    <property type="match status" value="1"/>
</dbReference>
<dbReference type="InterPro" id="IPR044066">
    <property type="entry name" value="TRIAD_supradom"/>
</dbReference>
<keyword evidence="12" id="KW-1185">Reference proteome</keyword>
<organism evidence="11 12">
    <name type="scientific">Canariomyces notabilis</name>
    <dbReference type="NCBI Taxonomy" id="2074819"/>
    <lineage>
        <taxon>Eukaryota</taxon>
        <taxon>Fungi</taxon>
        <taxon>Dikarya</taxon>
        <taxon>Ascomycota</taxon>
        <taxon>Pezizomycotina</taxon>
        <taxon>Sordariomycetes</taxon>
        <taxon>Sordariomycetidae</taxon>
        <taxon>Sordariales</taxon>
        <taxon>Chaetomiaceae</taxon>
        <taxon>Canariomyces</taxon>
    </lineage>
</organism>
<evidence type="ECO:0000256" key="4">
    <source>
        <dbReference type="ARBA" id="ARBA00022737"/>
    </source>
</evidence>
<feature type="domain" description="RING-type" evidence="10">
    <location>
        <begin position="266"/>
        <end position="488"/>
    </location>
</feature>
<evidence type="ECO:0000256" key="2">
    <source>
        <dbReference type="ARBA" id="ARBA00022679"/>
    </source>
</evidence>
<evidence type="ECO:0000256" key="5">
    <source>
        <dbReference type="ARBA" id="ARBA00022771"/>
    </source>
</evidence>
<keyword evidence="6" id="KW-0833">Ubl conjugation pathway</keyword>
<dbReference type="Gene3D" id="1.20.120.1750">
    <property type="match status" value="1"/>
</dbReference>
<dbReference type="InterPro" id="IPR047546">
    <property type="entry name" value="Rcat_RBR_RNF216"/>
</dbReference>
<dbReference type="InterPro" id="IPR047544">
    <property type="entry name" value="RING-HC_RBR_RNF216"/>
</dbReference>
<protein>
    <recommendedName>
        <fullName evidence="10">RING-type domain-containing protein</fullName>
    </recommendedName>
</protein>
<accession>A0AAN6QKS3</accession>
<dbReference type="GeneID" id="89936168"/>
<dbReference type="PROSITE" id="PS51873">
    <property type="entry name" value="TRIAD"/>
    <property type="match status" value="1"/>
</dbReference>
<dbReference type="InterPro" id="IPR047545">
    <property type="entry name" value="BRcat_RBR_RNF216"/>
</dbReference>
<comment type="pathway">
    <text evidence="1">Protein modification; protein ubiquitination.</text>
</comment>
<evidence type="ECO:0000256" key="7">
    <source>
        <dbReference type="ARBA" id="ARBA00022833"/>
    </source>
</evidence>
<feature type="signal peptide" evidence="9">
    <location>
        <begin position="1"/>
        <end position="17"/>
    </location>
</feature>
<reference evidence="11" key="1">
    <citation type="journal article" date="2023" name="Mol. Phylogenet. Evol.">
        <title>Genome-scale phylogeny and comparative genomics of the fungal order Sordariales.</title>
        <authorList>
            <person name="Hensen N."/>
            <person name="Bonometti L."/>
            <person name="Westerberg I."/>
            <person name="Brannstrom I.O."/>
            <person name="Guillou S."/>
            <person name="Cros-Aarteil S."/>
            <person name="Calhoun S."/>
            <person name="Haridas S."/>
            <person name="Kuo A."/>
            <person name="Mondo S."/>
            <person name="Pangilinan J."/>
            <person name="Riley R."/>
            <person name="LaButti K."/>
            <person name="Andreopoulos B."/>
            <person name="Lipzen A."/>
            <person name="Chen C."/>
            <person name="Yan M."/>
            <person name="Daum C."/>
            <person name="Ng V."/>
            <person name="Clum A."/>
            <person name="Steindorff A."/>
            <person name="Ohm R.A."/>
            <person name="Martin F."/>
            <person name="Silar P."/>
            <person name="Natvig D.O."/>
            <person name="Lalanne C."/>
            <person name="Gautier V."/>
            <person name="Ament-Velasquez S.L."/>
            <person name="Kruys A."/>
            <person name="Hutchinson M.I."/>
            <person name="Powell A.J."/>
            <person name="Barry K."/>
            <person name="Miller A.N."/>
            <person name="Grigoriev I.V."/>
            <person name="Debuchy R."/>
            <person name="Gladieux P."/>
            <person name="Hiltunen Thoren M."/>
            <person name="Johannesson H."/>
        </authorList>
    </citation>
    <scope>NUCLEOTIDE SEQUENCE</scope>
    <source>
        <strain evidence="11">CBS 508.74</strain>
    </source>
</reference>
<evidence type="ECO:0000256" key="9">
    <source>
        <dbReference type="SAM" id="SignalP"/>
    </source>
</evidence>
<feature type="compositionally biased region" description="Basic residues" evidence="8">
    <location>
        <begin position="114"/>
        <end position="123"/>
    </location>
</feature>
<dbReference type="EMBL" id="MU853354">
    <property type="protein sequence ID" value="KAK4109715.1"/>
    <property type="molecule type" value="Genomic_DNA"/>
</dbReference>
<feature type="compositionally biased region" description="Basic and acidic residues" evidence="8">
    <location>
        <begin position="136"/>
        <end position="150"/>
    </location>
</feature>
<keyword evidence="9" id="KW-0732">Signal</keyword>
<feature type="region of interest" description="Disordered" evidence="8">
    <location>
        <begin position="109"/>
        <end position="154"/>
    </location>
</feature>
<sequence length="556" mass="63100">MILDVLLGLASFCSTLCSTLIPAWNWVKRKTNWEKHSDYLSSALGGLGPFPADPRPEPPSGEEEETRSKCREAVLSCFPDICPEYLDRIAAEHHWAAEPLITHLLDEQENGRSYPKRSRSLKRKLPDPDEEAEEEVQARRLSKDDPREPGKGPLYFQQYSRAAKKLLKTSFPQLYVADIESHLRDNHYRMYTTYLALEKAYSDGNSGLRLKSRKSAANPQQPDPSEYINAAQPVVDVWNAFCAAQAMAAKEHAEAENRQRAQDEGTLLECGCCYSEYPINRMVHCNGDVIHWFCRDCARRVAEDAIGYQKYQLNCVSIDGCKGTFSKDQKDLFLDDKLVAALDKIEQEANLRLADIPDLERCPFCPYAAEYPPVEENKEFRCDNPECGIVSCRLCRRATHIPKSCEENMREMGHSLRRQIEEARSAALIRKCNKCGTPFIKTEGCNKMTCTRAGCRNVQCYICSKSCDYSHFNDTSRGGKQGNCPLFDKDIEQRHEAEVRAAEEEERRRVAQENPDIHPDLLNINFSEKVERGAKAQKAAAAGPPNPVPEALRRFF</sequence>
<evidence type="ECO:0000256" key="1">
    <source>
        <dbReference type="ARBA" id="ARBA00004906"/>
    </source>
</evidence>
<keyword evidence="3" id="KW-0479">Metal-binding</keyword>
<dbReference type="PANTHER" id="PTHR22770">
    <property type="entry name" value="UBIQUITIN CONJUGATING ENZYME 7 INTERACTING PROTEIN-RELATED"/>
    <property type="match status" value="1"/>
</dbReference>
<dbReference type="CDD" id="cd20353">
    <property type="entry name" value="Rcat_RBR_RNF216"/>
    <property type="match status" value="1"/>
</dbReference>
<dbReference type="Pfam" id="PF26200">
    <property type="entry name" value="Rcat_RNF216"/>
    <property type="match status" value="1"/>
</dbReference>
<dbReference type="RefSeq" id="XP_064667285.1">
    <property type="nucleotide sequence ID" value="XM_064812043.1"/>
</dbReference>
<dbReference type="Pfam" id="PF26191">
    <property type="entry name" value="RING-HC_RBR_RNF216"/>
    <property type="match status" value="1"/>
</dbReference>